<dbReference type="Pfam" id="PF21091">
    <property type="entry name" value="SPT16_C"/>
    <property type="match status" value="1"/>
</dbReference>
<dbReference type="Pfam" id="PF08644">
    <property type="entry name" value="SPT16"/>
    <property type="match status" value="1"/>
</dbReference>
<accession>E4XS19</accession>
<evidence type="ECO:0000256" key="7">
    <source>
        <dbReference type="ARBA" id="ARBA00023163"/>
    </source>
</evidence>
<evidence type="ECO:0000259" key="12">
    <source>
        <dbReference type="SMART" id="SM01286"/>
    </source>
</evidence>
<comment type="similarity">
    <text evidence="1 10">Belongs to the peptidase M24 family. SPT16 subfamily.</text>
</comment>
<feature type="compositionally biased region" description="Acidic residues" evidence="11">
    <location>
        <begin position="843"/>
        <end position="853"/>
    </location>
</feature>
<dbReference type="Gene3D" id="2.30.29.30">
    <property type="entry name" value="Pleckstrin-homology domain (PH domain)/Phosphotyrosine-binding domain (PTB)"/>
    <property type="match status" value="1"/>
</dbReference>
<feature type="compositionally biased region" description="Acidic residues" evidence="11">
    <location>
        <begin position="896"/>
        <end position="908"/>
    </location>
</feature>
<feature type="compositionally biased region" description="Basic and acidic residues" evidence="11">
    <location>
        <begin position="373"/>
        <end position="412"/>
    </location>
</feature>
<dbReference type="InterPro" id="IPR029148">
    <property type="entry name" value="FACT-SPT16_Nlobe"/>
</dbReference>
<keyword evidence="3 10" id="KW-0235">DNA replication</keyword>
<evidence type="ECO:0000313" key="15">
    <source>
        <dbReference type="Proteomes" id="UP000001307"/>
    </source>
</evidence>
<dbReference type="FunFam" id="2.30.29.150:FF:000003">
    <property type="entry name" value="FACT complex subunit SPT16"/>
    <property type="match status" value="1"/>
</dbReference>
<dbReference type="InParanoid" id="E4XS19"/>
<evidence type="ECO:0000313" key="14">
    <source>
        <dbReference type="EMBL" id="CBY12567.1"/>
    </source>
</evidence>
<dbReference type="InterPro" id="IPR048969">
    <property type="entry name" value="FACT_SPT16_C"/>
</dbReference>
<dbReference type="Proteomes" id="UP000001307">
    <property type="component" value="Unassembled WGS sequence"/>
</dbReference>
<keyword evidence="15" id="KW-1185">Reference proteome</keyword>
<feature type="domain" description="FACT complex subunit SPT16 middle" evidence="12">
    <location>
        <begin position="444"/>
        <end position="603"/>
    </location>
</feature>
<dbReference type="Gene3D" id="3.90.230.10">
    <property type="entry name" value="Creatinase/methionine aminopeptidase superfamily"/>
    <property type="match status" value="1"/>
</dbReference>
<keyword evidence="6" id="KW-0175">Coiled coil</keyword>
<keyword evidence="7 10" id="KW-0804">Transcription</keyword>
<feature type="compositionally biased region" description="Acidic residues" evidence="11">
    <location>
        <begin position="864"/>
        <end position="888"/>
    </location>
</feature>
<evidence type="ECO:0000256" key="10">
    <source>
        <dbReference type="RuleBase" id="RU367052"/>
    </source>
</evidence>
<comment type="subunit">
    <text evidence="10">Component of the FACT complex.</text>
</comment>
<dbReference type="FunFam" id="2.30.29.30:FF:000017">
    <property type="entry name" value="FACT complex subunit SPT16"/>
    <property type="match status" value="1"/>
</dbReference>
<dbReference type="GO" id="GO:0006260">
    <property type="term" value="P:DNA replication"/>
    <property type="evidence" value="ECO:0007669"/>
    <property type="project" value="UniProtKB-KW"/>
</dbReference>
<sequence>MGSSSENADGTPEVIVLIRSKEDNTENFKKFYEVVNGETIGSFSKESFAGPFFSQYKKDFKVRAKKTVDISVDVGIICAAKEDHEVNSMRKAARLTTEIFKEVYKSNLMETIDADKKIRHVKMSALLEDSLKDQRKLLGIDPQHVEPCFTPIIQSGGNYNLKYSAQSDKEYIHFGTIICYLGIRYKNYCSNMARTMFVNPTEKQKQVYTTVTDCMDHIMEKMTPGTIISSLYDDAKAFLKKSTNPELAEKIGKNIGFGMGIVFRESALVISPKCEETLKKGMVFNVNLAFPDLTNSEGKDEKSKKYAISLAETILVQDGPVVNLTAANRRKTKNVSIYIKEASDDEDSDDNLGAMPETTSRGRGMRQTSLASNKRDHDSSESRRKLNQEKLHDQLNQEAKERILENKDGKKEEKRKKTNVSYKNSKRVQNHHFPIEREIKDGKIFIDKKYETLIIPFFGMATPFHISTLKNCSSSIEGDYTYLRLNFFVPGSAISVTKSNTDGPYPDSAVEGSFMKEVTFRAPGQTGAATNLNNAFRVLKELQKKFRAREAEAKERAGIVTQDKLVLNQNRGAPKLKDLYMRPSISQKRMQGYLEAHTNGFRYTAQRGDKVDILYMNIKHSIFQPCDKEMIMVVHFHLKNGIMIGKKRHIDVQFYIEVGEITTDINRTSNLRDRDDLYAEQQEREQRHRLKTAFKNFMEKVTHLTRDMDFDLPFRDLGFSGVPHRSTCLLQPTSSALVNVTEWPAFIVSLDDVDFVHFERVSFSLKNFDMVVIYKDYARKVSSITSIPMTSLDAIKEWLNSSDIRYTEGVQSLNWGKVLKTVLDDPEGFFNQGGWDFLKADDSASESEDDGEDENFKADTQTGSDDDDDDDDDDSDSYASETEPDSGSDDQSLGSSEEEGMDWDELEKEAEREDRGRSNYEDEDRSGNKKRKGDSYGNSSKKQRRR</sequence>
<dbReference type="GO" id="GO:0035101">
    <property type="term" value="C:FACT complex"/>
    <property type="evidence" value="ECO:0007669"/>
    <property type="project" value="UniProtKB-UniRule"/>
</dbReference>
<dbReference type="Pfam" id="PF00557">
    <property type="entry name" value="Peptidase_M24"/>
    <property type="match status" value="1"/>
</dbReference>
<evidence type="ECO:0000256" key="6">
    <source>
        <dbReference type="ARBA" id="ARBA00023054"/>
    </source>
</evidence>
<dbReference type="Pfam" id="PF14826">
    <property type="entry name" value="FACT-Spt16_Nlob"/>
    <property type="match status" value="1"/>
</dbReference>
<evidence type="ECO:0000256" key="11">
    <source>
        <dbReference type="SAM" id="MobiDB-lite"/>
    </source>
</evidence>
<dbReference type="OrthoDB" id="10251642at2759"/>
<comment type="subcellular location">
    <subcellularLocation>
        <location evidence="10">Nucleus</location>
    </subcellularLocation>
    <subcellularLocation>
        <location evidence="10">Chromosome</location>
    </subcellularLocation>
</comment>
<dbReference type="Gene3D" id="2.30.29.150">
    <property type="match status" value="1"/>
</dbReference>
<dbReference type="GO" id="GO:0006368">
    <property type="term" value="P:transcription elongation by RNA polymerase II"/>
    <property type="evidence" value="ECO:0007669"/>
    <property type="project" value="TreeGrafter"/>
</dbReference>
<dbReference type="InterPro" id="IPR056595">
    <property type="entry name" value="Fact-SPT16_PH"/>
</dbReference>
<dbReference type="GO" id="GO:0032786">
    <property type="term" value="P:positive regulation of DNA-templated transcription, elongation"/>
    <property type="evidence" value="ECO:0007669"/>
    <property type="project" value="UniProtKB-ARBA"/>
</dbReference>
<dbReference type="Pfam" id="PF24824">
    <property type="entry name" value="PH_SPT16"/>
    <property type="match status" value="1"/>
</dbReference>
<evidence type="ECO:0000256" key="9">
    <source>
        <dbReference type="ARBA" id="ARBA00023242"/>
    </source>
</evidence>
<feature type="compositionally biased region" description="Basic residues" evidence="11">
    <location>
        <begin position="413"/>
        <end position="425"/>
    </location>
</feature>
<dbReference type="Gene3D" id="2.30.29.210">
    <property type="entry name" value="FACT complex subunit Spt16p/Cdc68p"/>
    <property type="match status" value="1"/>
</dbReference>
<evidence type="ECO:0000256" key="4">
    <source>
        <dbReference type="ARBA" id="ARBA00022763"/>
    </source>
</evidence>
<dbReference type="FunFam" id="2.30.29.210:FF:000001">
    <property type="entry name" value="FACT complex subunit spt16"/>
    <property type="match status" value="1"/>
</dbReference>
<dbReference type="AlphaFoldDB" id="E4XS19"/>
<evidence type="ECO:0000256" key="8">
    <source>
        <dbReference type="ARBA" id="ARBA00023204"/>
    </source>
</evidence>
<dbReference type="InterPro" id="IPR040258">
    <property type="entry name" value="Spt16"/>
</dbReference>
<feature type="compositionally biased region" description="Basic and acidic residues" evidence="11">
    <location>
        <begin position="909"/>
        <end position="920"/>
    </location>
</feature>
<dbReference type="InterPro" id="IPR000994">
    <property type="entry name" value="Pept_M24"/>
</dbReference>
<keyword evidence="8 10" id="KW-0234">DNA repair</keyword>
<dbReference type="InterPro" id="IPR011993">
    <property type="entry name" value="PH-like_dom_sf"/>
</dbReference>
<dbReference type="PANTHER" id="PTHR13980:SF15">
    <property type="entry name" value="FACT COMPLEX SUBUNIT SPT16"/>
    <property type="match status" value="1"/>
</dbReference>
<reference evidence="14" key="1">
    <citation type="journal article" date="2010" name="Science">
        <title>Plasticity of animal genome architecture unmasked by rapid evolution of a pelagic tunicate.</title>
        <authorList>
            <person name="Denoeud F."/>
            <person name="Henriet S."/>
            <person name="Mungpakdee S."/>
            <person name="Aury J.M."/>
            <person name="Da Silva C."/>
            <person name="Brinkmann H."/>
            <person name="Mikhaleva J."/>
            <person name="Olsen L.C."/>
            <person name="Jubin C."/>
            <person name="Canestro C."/>
            <person name="Bouquet J.M."/>
            <person name="Danks G."/>
            <person name="Poulain J."/>
            <person name="Campsteijn C."/>
            <person name="Adamski M."/>
            <person name="Cross I."/>
            <person name="Yadetie F."/>
            <person name="Muffato M."/>
            <person name="Louis A."/>
            <person name="Butcher S."/>
            <person name="Tsagkogeorga G."/>
            <person name="Konrad A."/>
            <person name="Singh S."/>
            <person name="Jensen M.F."/>
            <person name="Cong E.H."/>
            <person name="Eikeseth-Otteraa H."/>
            <person name="Noel B."/>
            <person name="Anthouard V."/>
            <person name="Porcel B.M."/>
            <person name="Kachouri-Lafond R."/>
            <person name="Nishino A."/>
            <person name="Ugolini M."/>
            <person name="Chourrout P."/>
            <person name="Nishida H."/>
            <person name="Aasland R."/>
            <person name="Huzurbazar S."/>
            <person name="Westhof E."/>
            <person name="Delsuc F."/>
            <person name="Lehrach H."/>
            <person name="Reinhardt R."/>
            <person name="Weissenbach J."/>
            <person name="Roy S.W."/>
            <person name="Artiguenave F."/>
            <person name="Postlethwait J.H."/>
            <person name="Manak J.R."/>
            <person name="Thompson E.M."/>
            <person name="Jaillon O."/>
            <person name="Du Pasquier L."/>
            <person name="Boudinot P."/>
            <person name="Liberles D.A."/>
            <person name="Volff J.N."/>
            <person name="Philippe H."/>
            <person name="Lenhard B."/>
            <person name="Roest Crollius H."/>
            <person name="Wincker P."/>
            <person name="Chourrout D."/>
        </authorList>
    </citation>
    <scope>NUCLEOTIDE SEQUENCE [LARGE SCALE GENOMIC DNA]</scope>
</reference>
<dbReference type="InterPro" id="IPR013953">
    <property type="entry name" value="FACT_SPT16_M"/>
</dbReference>
<keyword evidence="5 10" id="KW-0805">Transcription regulation</keyword>
<evidence type="ECO:0000259" key="13">
    <source>
        <dbReference type="SMART" id="SM01287"/>
    </source>
</evidence>
<dbReference type="Gene3D" id="3.40.350.10">
    <property type="entry name" value="Creatinase/prolidase N-terminal domain"/>
    <property type="match status" value="1"/>
</dbReference>
<dbReference type="InterPro" id="IPR013719">
    <property type="entry name" value="RTT106/SPT16-like_middle_dom"/>
</dbReference>
<keyword evidence="9 10" id="KW-0539">Nucleus</keyword>
<feature type="region of interest" description="Disordered" evidence="11">
    <location>
        <begin position="343"/>
        <end position="425"/>
    </location>
</feature>
<dbReference type="SUPFAM" id="SSF55920">
    <property type="entry name" value="Creatinase/aminopeptidase"/>
    <property type="match status" value="1"/>
</dbReference>
<name>E4XS19_OIKDI</name>
<dbReference type="InterPro" id="IPR029149">
    <property type="entry name" value="Creatin/AminoP/Spt16_N"/>
</dbReference>
<dbReference type="PANTHER" id="PTHR13980">
    <property type="entry name" value="CDC68 RELATED"/>
    <property type="match status" value="1"/>
</dbReference>
<feature type="region of interest" description="Disordered" evidence="11">
    <location>
        <begin position="840"/>
        <end position="946"/>
    </location>
</feature>
<proteinExistence type="inferred from homology"/>
<feature type="compositionally biased region" description="Polar residues" evidence="11">
    <location>
        <begin position="357"/>
        <end position="372"/>
    </location>
</feature>
<comment type="function">
    <text evidence="10">Component of the FACT complex, a general chromatin factor that acts to reorganize nucleosomes. The FACT complex is involved in multiple processes that require DNA as a template such as mRNA elongation, DNA replication and DNA repair. During transcription elongation the FACT complex acts as a histone chaperone that both destabilizes and restores nucleosomal structure. It facilitates the passage of RNA polymerase II and transcription by promoting the dissociation of one histone H2A-H2B dimer from the nucleosome, then subsequently promotes the reestablishment of the nucleosome following the passage of RNA polymerase II.</text>
</comment>
<keyword evidence="2 10" id="KW-0158">Chromosome</keyword>
<dbReference type="Pfam" id="PF08512">
    <property type="entry name" value="Rttp106-like_middle"/>
    <property type="match status" value="1"/>
</dbReference>
<dbReference type="SMART" id="SM01287">
    <property type="entry name" value="Rtt106"/>
    <property type="match status" value="1"/>
</dbReference>
<keyword evidence="4 10" id="KW-0227">DNA damage</keyword>
<organism evidence="14">
    <name type="scientific">Oikopleura dioica</name>
    <name type="common">Tunicate</name>
    <dbReference type="NCBI Taxonomy" id="34765"/>
    <lineage>
        <taxon>Eukaryota</taxon>
        <taxon>Metazoa</taxon>
        <taxon>Chordata</taxon>
        <taxon>Tunicata</taxon>
        <taxon>Appendicularia</taxon>
        <taxon>Copelata</taxon>
        <taxon>Oikopleuridae</taxon>
        <taxon>Oikopleura</taxon>
    </lineage>
</organism>
<dbReference type="InterPro" id="IPR036005">
    <property type="entry name" value="Creatinase/aminopeptidase-like"/>
</dbReference>
<dbReference type="FunFam" id="3.90.230.10:FF:000005">
    <property type="entry name" value="FACT complex subunit spt16"/>
    <property type="match status" value="1"/>
</dbReference>
<evidence type="ECO:0000256" key="2">
    <source>
        <dbReference type="ARBA" id="ARBA00022454"/>
    </source>
</evidence>
<dbReference type="GO" id="GO:0006281">
    <property type="term" value="P:DNA repair"/>
    <property type="evidence" value="ECO:0007669"/>
    <property type="project" value="UniProtKB-UniRule"/>
</dbReference>
<dbReference type="SMART" id="SM01286">
    <property type="entry name" value="SPT16"/>
    <property type="match status" value="1"/>
</dbReference>
<evidence type="ECO:0000256" key="5">
    <source>
        <dbReference type="ARBA" id="ARBA00023015"/>
    </source>
</evidence>
<feature type="domain" description="Histone chaperone RTT106/FACT complex subunit SPT16-like middle" evidence="13">
    <location>
        <begin position="719"/>
        <end position="809"/>
    </location>
</feature>
<evidence type="ECO:0000256" key="1">
    <source>
        <dbReference type="ARBA" id="ARBA00010779"/>
    </source>
</evidence>
<dbReference type="FunCoup" id="E4XS19">
    <property type="interactions" value="952"/>
</dbReference>
<dbReference type="EMBL" id="FN653128">
    <property type="protein sequence ID" value="CBY12567.1"/>
    <property type="molecule type" value="Genomic_DNA"/>
</dbReference>
<protein>
    <recommendedName>
        <fullName evidence="10">FACT complex subunit</fullName>
    </recommendedName>
</protein>
<gene>
    <name evidence="14" type="ORF">GSOID_T00001967001</name>
</gene>
<dbReference type="GO" id="GO:0031491">
    <property type="term" value="F:nucleosome binding"/>
    <property type="evidence" value="ECO:0007669"/>
    <property type="project" value="TreeGrafter"/>
</dbReference>
<evidence type="ECO:0000256" key="3">
    <source>
        <dbReference type="ARBA" id="ARBA00022705"/>
    </source>
</evidence>